<comment type="similarity">
    <text evidence="3">Belongs to the EME1/MMS4 family.</text>
</comment>
<evidence type="ECO:0000256" key="7">
    <source>
        <dbReference type="ARBA" id="ARBA00022763"/>
    </source>
</evidence>
<dbReference type="STRING" id="2656787.A0A370TM40"/>
<evidence type="ECO:0000256" key="2">
    <source>
        <dbReference type="ARBA" id="ARBA00004123"/>
    </source>
</evidence>
<evidence type="ECO:0000256" key="9">
    <source>
        <dbReference type="ARBA" id="ARBA00022842"/>
    </source>
</evidence>
<keyword evidence="12" id="KW-0539">Nucleus</keyword>
<keyword evidence="17" id="KW-1185">Reference proteome</keyword>
<dbReference type="Pfam" id="PF21292">
    <property type="entry name" value="EME1-MUS81_C"/>
    <property type="match status" value="1"/>
</dbReference>
<dbReference type="InterPro" id="IPR033310">
    <property type="entry name" value="Mms4/EME1/EME2"/>
</dbReference>
<dbReference type="GO" id="GO:0031573">
    <property type="term" value="P:mitotic intra-S DNA damage checkpoint signaling"/>
    <property type="evidence" value="ECO:0007669"/>
    <property type="project" value="TreeGrafter"/>
</dbReference>
<protein>
    <recommendedName>
        <fullName evidence="15">ERCC4 domain-containing protein</fullName>
    </recommendedName>
</protein>
<dbReference type="OrthoDB" id="343092at2759"/>
<feature type="region of interest" description="Disordered" evidence="14">
    <location>
        <begin position="310"/>
        <end position="342"/>
    </location>
</feature>
<evidence type="ECO:0000256" key="3">
    <source>
        <dbReference type="ARBA" id="ARBA00005313"/>
    </source>
</evidence>
<dbReference type="GO" id="GO:0031297">
    <property type="term" value="P:replication fork processing"/>
    <property type="evidence" value="ECO:0007669"/>
    <property type="project" value="TreeGrafter"/>
</dbReference>
<dbReference type="GeneID" id="43598787"/>
<evidence type="ECO:0000313" key="17">
    <source>
        <dbReference type="Proteomes" id="UP000254866"/>
    </source>
</evidence>
<evidence type="ECO:0000256" key="12">
    <source>
        <dbReference type="ARBA" id="ARBA00023242"/>
    </source>
</evidence>
<evidence type="ECO:0000256" key="5">
    <source>
        <dbReference type="ARBA" id="ARBA00022723"/>
    </source>
</evidence>
<evidence type="ECO:0000256" key="8">
    <source>
        <dbReference type="ARBA" id="ARBA00022801"/>
    </source>
</evidence>
<keyword evidence="13" id="KW-0469">Meiosis</keyword>
<dbReference type="InterPro" id="IPR042530">
    <property type="entry name" value="EME1/EME2_C"/>
</dbReference>
<dbReference type="GO" id="GO:0005634">
    <property type="term" value="C:nucleus"/>
    <property type="evidence" value="ECO:0007669"/>
    <property type="project" value="UniProtKB-SubCell"/>
</dbReference>
<organism evidence="16 17">
    <name type="scientific">Venustampulla echinocandica</name>
    <dbReference type="NCBI Taxonomy" id="2656787"/>
    <lineage>
        <taxon>Eukaryota</taxon>
        <taxon>Fungi</taxon>
        <taxon>Dikarya</taxon>
        <taxon>Ascomycota</taxon>
        <taxon>Pezizomycotina</taxon>
        <taxon>Leotiomycetes</taxon>
        <taxon>Helotiales</taxon>
        <taxon>Pleuroascaceae</taxon>
        <taxon>Venustampulla</taxon>
    </lineage>
</organism>
<comment type="cofactor">
    <cofactor evidence="1">
        <name>Mg(2+)</name>
        <dbReference type="ChEBI" id="CHEBI:18420"/>
    </cofactor>
</comment>
<feature type="region of interest" description="Disordered" evidence="14">
    <location>
        <begin position="129"/>
        <end position="180"/>
    </location>
</feature>
<sequence length="695" mass="77630">MPIEIIDLLSSPDILRSNPTLPRAKSSKARNSAPRVLTSVPAPERILEYQAPNPTRKDDDWFILSSDGNNPDLPGPSPTNAGLIRTVTGPGSQLESASKPGQLMPKATGKDDFFFVSDDFDSTIDLDRSYALNEPPPKKRRLSSSPIATLPNTGLSRAREFKRSASNVEPSKTKPTSTKHIPRLRKSNTASIVLDSDPIIFTSSPDPFADVSSRRKPKSGRDWDYDVDEEDIFGLKAPPTGKGRDFRSTKSSDVGILEPSHGNKMREIPIENSDDDLPDIFSLPLPAAKYSRSSDLALAMYNEEKSTKKAGVKKVERAKERHAASETEKERKRLDKEAEKRGKLLAKETQKKQSLLAKEEKLRNKEVAAEVAKVNTLRTDKKVSTPEMILELPTSLDPELARQVRSFSAPLQVDTGEWENSKPIIKWKRKVQAKYNDGLGYWEPTPLRIEPEKHIICVISGQEFVDLATGGETNDLDSHVLQLRAKFPSCQIIYLMQGLALWMRKNKTVQNRKFVQGVRNQTSQEDTSSRGRAKKGKEPEHVNEDIIEDALLKLQVLHNTLVHHTAAMVETAQWIITFTQHISTIPYRAQKQSLDTAFCMETGQVKTGDDPKDTFTKMLQEINLLSSPIAYSIASEYSSVQRLVNALENGGPLVLEDLRKSANKDGAFTDRRIGPAMSKRVYKILMGRDPSSWDV</sequence>
<evidence type="ECO:0000256" key="11">
    <source>
        <dbReference type="ARBA" id="ARBA00023204"/>
    </source>
</evidence>
<feature type="region of interest" description="Disordered" evidence="14">
    <location>
        <begin position="233"/>
        <end position="271"/>
    </location>
</feature>
<keyword evidence="5" id="KW-0479">Metal-binding</keyword>
<dbReference type="GO" id="GO:0046872">
    <property type="term" value="F:metal ion binding"/>
    <property type="evidence" value="ECO:0007669"/>
    <property type="project" value="UniProtKB-KW"/>
</dbReference>
<evidence type="ECO:0000313" key="16">
    <source>
        <dbReference type="EMBL" id="RDL36586.1"/>
    </source>
</evidence>
<comment type="caution">
    <text evidence="16">The sequence shown here is derived from an EMBL/GenBank/DDBJ whole genome shotgun (WGS) entry which is preliminary data.</text>
</comment>
<dbReference type="CDD" id="cd20085">
    <property type="entry name" value="XPF_nuclease_Mms4"/>
    <property type="match status" value="1"/>
</dbReference>
<dbReference type="EMBL" id="NPIC01000004">
    <property type="protein sequence ID" value="RDL36586.1"/>
    <property type="molecule type" value="Genomic_DNA"/>
</dbReference>
<keyword evidence="11" id="KW-0234">DNA repair</keyword>
<dbReference type="GO" id="GO:0048476">
    <property type="term" value="C:Holliday junction resolvase complex"/>
    <property type="evidence" value="ECO:0007669"/>
    <property type="project" value="InterPro"/>
</dbReference>
<dbReference type="SMART" id="SM00891">
    <property type="entry name" value="ERCC4"/>
    <property type="match status" value="1"/>
</dbReference>
<dbReference type="GO" id="GO:0000712">
    <property type="term" value="P:resolution of meiotic recombination intermediates"/>
    <property type="evidence" value="ECO:0007669"/>
    <property type="project" value="TreeGrafter"/>
</dbReference>
<name>A0A370TM40_9HELO</name>
<dbReference type="PANTHER" id="PTHR21077:SF5">
    <property type="entry name" value="CROSSOVER JUNCTION ENDONUCLEASE MMS4"/>
    <property type="match status" value="1"/>
</dbReference>
<dbReference type="Gene3D" id="1.10.150.670">
    <property type="entry name" value="Crossover junction endonuclease EME1, DNA-binding domain"/>
    <property type="match status" value="1"/>
</dbReference>
<comment type="subcellular location">
    <subcellularLocation>
        <location evidence="2">Nucleus</location>
    </subcellularLocation>
</comment>
<gene>
    <name evidence="16" type="ORF">BP5553_05938</name>
</gene>
<keyword evidence="10" id="KW-0233">DNA recombination</keyword>
<dbReference type="GO" id="GO:0008821">
    <property type="term" value="F:crossover junction DNA endonuclease activity"/>
    <property type="evidence" value="ECO:0007669"/>
    <property type="project" value="TreeGrafter"/>
</dbReference>
<dbReference type="InterPro" id="IPR006166">
    <property type="entry name" value="ERCC4_domain"/>
</dbReference>
<feature type="compositionally biased region" description="Polar residues" evidence="14">
    <location>
        <begin position="164"/>
        <end position="179"/>
    </location>
</feature>
<reference evidence="16 17" key="1">
    <citation type="journal article" date="2018" name="IMA Fungus">
        <title>IMA Genome-F 9: Draft genome sequence of Annulohypoxylon stygium, Aspergillus mulundensis, Berkeleyomyces basicola (syn. Thielaviopsis basicola), Ceratocystis smalleyi, two Cercospora beticola strains, Coleophoma cylindrospora, Fusarium fracticaudum, Phialophora cf. hyalina, and Morchella septimelata.</title>
        <authorList>
            <person name="Wingfield B.D."/>
            <person name="Bills G.F."/>
            <person name="Dong Y."/>
            <person name="Huang W."/>
            <person name="Nel W.J."/>
            <person name="Swalarsk-Parry B.S."/>
            <person name="Vaghefi N."/>
            <person name="Wilken P.M."/>
            <person name="An Z."/>
            <person name="de Beer Z.W."/>
            <person name="De Vos L."/>
            <person name="Chen L."/>
            <person name="Duong T.A."/>
            <person name="Gao Y."/>
            <person name="Hammerbacher A."/>
            <person name="Kikkert J.R."/>
            <person name="Li Y."/>
            <person name="Li H."/>
            <person name="Li K."/>
            <person name="Li Q."/>
            <person name="Liu X."/>
            <person name="Ma X."/>
            <person name="Naidoo K."/>
            <person name="Pethybridge S.J."/>
            <person name="Sun J."/>
            <person name="Steenkamp E.T."/>
            <person name="van der Nest M.A."/>
            <person name="van Wyk S."/>
            <person name="Wingfield M.J."/>
            <person name="Xiong C."/>
            <person name="Yue Q."/>
            <person name="Zhang X."/>
        </authorList>
    </citation>
    <scope>NUCLEOTIDE SEQUENCE [LARGE SCALE GENOMIC DNA]</scope>
    <source>
        <strain evidence="16 17">BP 5553</strain>
    </source>
</reference>
<keyword evidence="9" id="KW-0460">Magnesium</keyword>
<proteinExistence type="inferred from homology"/>
<evidence type="ECO:0000256" key="1">
    <source>
        <dbReference type="ARBA" id="ARBA00001946"/>
    </source>
</evidence>
<evidence type="ECO:0000259" key="15">
    <source>
        <dbReference type="SMART" id="SM00891"/>
    </source>
</evidence>
<dbReference type="Proteomes" id="UP000254866">
    <property type="component" value="Unassembled WGS sequence"/>
</dbReference>
<dbReference type="Gene3D" id="3.40.50.10130">
    <property type="match status" value="1"/>
</dbReference>
<dbReference type="FunFam" id="1.10.150.670:FF:000004">
    <property type="entry name" value="Crossover junction endonuclease EME1"/>
    <property type="match status" value="1"/>
</dbReference>
<keyword evidence="8" id="KW-0378">Hydrolase</keyword>
<evidence type="ECO:0000256" key="4">
    <source>
        <dbReference type="ARBA" id="ARBA00022722"/>
    </source>
</evidence>
<dbReference type="InterPro" id="IPR047521">
    <property type="entry name" value="XPF_nuclease_EME1_ascomycetes"/>
</dbReference>
<dbReference type="RefSeq" id="XP_031869242.1">
    <property type="nucleotide sequence ID" value="XM_032014561.1"/>
</dbReference>
<evidence type="ECO:0000256" key="6">
    <source>
        <dbReference type="ARBA" id="ARBA00022759"/>
    </source>
</evidence>
<evidence type="ECO:0000256" key="10">
    <source>
        <dbReference type="ARBA" id="ARBA00023172"/>
    </source>
</evidence>
<keyword evidence="4" id="KW-0540">Nuclease</keyword>
<dbReference type="GO" id="GO:0006302">
    <property type="term" value="P:double-strand break repair"/>
    <property type="evidence" value="ECO:0007669"/>
    <property type="project" value="TreeGrafter"/>
</dbReference>
<feature type="region of interest" description="Disordered" evidence="14">
    <location>
        <begin position="14"/>
        <end position="77"/>
    </location>
</feature>
<accession>A0A370TM40</accession>
<dbReference type="PANTHER" id="PTHR21077">
    <property type="entry name" value="EME1 PROTEIN"/>
    <property type="match status" value="1"/>
</dbReference>
<keyword evidence="7" id="KW-0227">DNA damage</keyword>
<feature type="domain" description="ERCC4" evidence="15">
    <location>
        <begin position="410"/>
        <end position="648"/>
    </location>
</feature>
<dbReference type="GO" id="GO:0003677">
    <property type="term" value="F:DNA binding"/>
    <property type="evidence" value="ECO:0007669"/>
    <property type="project" value="InterPro"/>
</dbReference>
<feature type="compositionally biased region" description="Polar residues" evidence="14">
    <location>
        <begin position="513"/>
        <end position="526"/>
    </location>
</feature>
<dbReference type="AlphaFoldDB" id="A0A370TM40"/>
<evidence type="ECO:0000256" key="14">
    <source>
        <dbReference type="SAM" id="MobiDB-lite"/>
    </source>
</evidence>
<dbReference type="Pfam" id="PF02732">
    <property type="entry name" value="ERCC4"/>
    <property type="match status" value="1"/>
</dbReference>
<evidence type="ECO:0000256" key="13">
    <source>
        <dbReference type="ARBA" id="ARBA00023254"/>
    </source>
</evidence>
<keyword evidence="6" id="KW-0255">Endonuclease</keyword>
<feature type="region of interest" description="Disordered" evidence="14">
    <location>
        <begin position="513"/>
        <end position="540"/>
    </location>
</feature>